<accession>A0A182IKJ6</accession>
<name>A0A182IKJ6_ANOAO</name>
<dbReference type="EnsemblMetazoa" id="AATE000893-RA">
    <property type="protein sequence ID" value="AATE000893-PA.1"/>
    <property type="gene ID" value="AATE000893"/>
</dbReference>
<dbReference type="AlphaFoldDB" id="A0A182IKJ6"/>
<sequence length="103" mass="11140">MMSYVTRIVAPTRASLMRNQIHYVSGAIPSRAGYQSLSAFGGGGGGAMESWQQKFFKFMLMLMQGCGCLVGSVNGFHHILVDAAPSASASDRHSAKYTLLHFH</sequence>
<proteinExistence type="predicted"/>
<dbReference type="VEuPathDB" id="VectorBase:AATE000893"/>
<evidence type="ECO:0000313" key="1">
    <source>
        <dbReference type="EnsemblMetazoa" id="AATE000893-PA.1"/>
    </source>
</evidence>
<protein>
    <submittedName>
        <fullName evidence="1">Uncharacterized protein</fullName>
    </submittedName>
</protein>
<reference evidence="1" key="1">
    <citation type="submission" date="2022-08" db="UniProtKB">
        <authorList>
            <consortium name="EnsemblMetazoa"/>
        </authorList>
    </citation>
    <scope>IDENTIFICATION</scope>
    <source>
        <strain evidence="1">EBRO</strain>
    </source>
</reference>
<organism evidence="1">
    <name type="scientific">Anopheles atroparvus</name>
    <name type="common">European mosquito</name>
    <dbReference type="NCBI Taxonomy" id="41427"/>
    <lineage>
        <taxon>Eukaryota</taxon>
        <taxon>Metazoa</taxon>
        <taxon>Ecdysozoa</taxon>
        <taxon>Arthropoda</taxon>
        <taxon>Hexapoda</taxon>
        <taxon>Insecta</taxon>
        <taxon>Pterygota</taxon>
        <taxon>Neoptera</taxon>
        <taxon>Endopterygota</taxon>
        <taxon>Diptera</taxon>
        <taxon>Nematocera</taxon>
        <taxon>Culicoidea</taxon>
        <taxon>Culicidae</taxon>
        <taxon>Anophelinae</taxon>
        <taxon>Anopheles</taxon>
    </lineage>
</organism>